<dbReference type="SUPFAM" id="SSF46689">
    <property type="entry name" value="Homeodomain-like"/>
    <property type="match status" value="2"/>
</dbReference>
<evidence type="ECO:0000256" key="1">
    <source>
        <dbReference type="ARBA" id="ARBA00023125"/>
    </source>
</evidence>
<dbReference type="PANTHER" id="PTHR19303:SF73">
    <property type="entry name" value="PROTEIN PDC2"/>
    <property type="match status" value="1"/>
</dbReference>
<dbReference type="GO" id="GO:0003677">
    <property type="term" value="F:DNA binding"/>
    <property type="evidence" value="ECO:0007669"/>
    <property type="project" value="UniProtKB-KW"/>
</dbReference>
<name>A0A3B3SWE0_9TELE</name>
<organism evidence="4 5">
    <name type="scientific">Paramormyrops kingsleyae</name>
    <dbReference type="NCBI Taxonomy" id="1676925"/>
    <lineage>
        <taxon>Eukaryota</taxon>
        <taxon>Metazoa</taxon>
        <taxon>Chordata</taxon>
        <taxon>Craniata</taxon>
        <taxon>Vertebrata</taxon>
        <taxon>Euteleostomi</taxon>
        <taxon>Actinopterygii</taxon>
        <taxon>Neopterygii</taxon>
        <taxon>Teleostei</taxon>
        <taxon>Osteoglossocephala</taxon>
        <taxon>Osteoglossomorpha</taxon>
        <taxon>Osteoglossiformes</taxon>
        <taxon>Mormyridae</taxon>
        <taxon>Paramormyrops</taxon>
    </lineage>
</organism>
<dbReference type="PANTHER" id="PTHR19303">
    <property type="entry name" value="TRANSPOSON"/>
    <property type="match status" value="1"/>
</dbReference>
<sequence length="523" mass="59304">MSNGSKRKLSAKTYKEKYEIIKYTVANPGLTKMEIAAKFGIKGPILFDIMKNKQKVIDAIEKGETVDTRTGSVKRIKHVSFENVDSALIKWFRQVNSKPEIRVDGEMLLVKARQFAADLGYDNVEKISDGWIERFKTRYEIGKVLKAGESGGVCTEVVVEWKTGKLKDILKRYKEKDIFNADETGLFYLMLPENTLGFLGQSHHGTKESKVRITLLVAANMDGSEKLPMYMIGKSKNPRAFKNVGSLPVSYCVNKKAWMTSTLFDDWLKKLDRQMAKEKRKICMVIDNCPAHPNYEHENIELVFLPPGTTSHTQPMDGGVIKNFKFHYRRILATRRLDAAEQGVPLKWDLLDTLYAVKTAWGRVKQSTIANCFRSVGFVAENDDVGDGPEIDRDNLEVVEDEEETREFRNVWDRLKDFFGADAINDTGTKEQLTDAEIVESVRAETTLAGTSDGSSTSTENPPPTIHDAFKALDVLKRFALTVPECPSDIIDLGDQYENFLVCEMPKRMRQTTLDDFFRQGDK</sequence>
<dbReference type="GeneTree" id="ENSGT00940000160195"/>
<evidence type="ECO:0000259" key="3">
    <source>
        <dbReference type="PROSITE" id="PS51253"/>
    </source>
</evidence>
<feature type="compositionally biased region" description="Polar residues" evidence="2">
    <location>
        <begin position="448"/>
        <end position="460"/>
    </location>
</feature>
<keyword evidence="5" id="KW-1185">Reference proteome</keyword>
<proteinExistence type="predicted"/>
<dbReference type="Pfam" id="PF03221">
    <property type="entry name" value="HTH_Tnp_Tc5"/>
    <property type="match status" value="1"/>
</dbReference>
<dbReference type="InterPro" id="IPR009057">
    <property type="entry name" value="Homeodomain-like_sf"/>
</dbReference>
<dbReference type="GO" id="GO:0005634">
    <property type="term" value="C:nucleus"/>
    <property type="evidence" value="ECO:0007669"/>
    <property type="project" value="TreeGrafter"/>
</dbReference>
<protein>
    <recommendedName>
        <fullName evidence="3">HTH CENPB-type domain-containing protein</fullName>
    </recommendedName>
</protein>
<dbReference type="InterPro" id="IPR004875">
    <property type="entry name" value="DDE_SF_endonuclease_dom"/>
</dbReference>
<dbReference type="Gene3D" id="1.10.10.60">
    <property type="entry name" value="Homeodomain-like"/>
    <property type="match status" value="2"/>
</dbReference>
<reference evidence="4" key="1">
    <citation type="submission" date="2025-08" db="UniProtKB">
        <authorList>
            <consortium name="Ensembl"/>
        </authorList>
    </citation>
    <scope>IDENTIFICATION</scope>
</reference>
<evidence type="ECO:0000313" key="4">
    <source>
        <dbReference type="Ensembl" id="ENSPKIP00000034568.1"/>
    </source>
</evidence>
<dbReference type="Pfam" id="PF03184">
    <property type="entry name" value="DDE_1"/>
    <property type="match status" value="1"/>
</dbReference>
<accession>A0A3B3SWE0</accession>
<dbReference type="InterPro" id="IPR006600">
    <property type="entry name" value="HTH_CenpB_DNA-bd_dom"/>
</dbReference>
<keyword evidence="1" id="KW-0238">DNA-binding</keyword>
<dbReference type="PROSITE" id="PS51253">
    <property type="entry name" value="HTH_CENPB"/>
    <property type="match status" value="1"/>
</dbReference>
<dbReference type="AlphaFoldDB" id="A0A3B3SWE0"/>
<dbReference type="STRING" id="1676925.ENSPKIP00000034568"/>
<feature type="domain" description="HTH CENPB-type" evidence="3">
    <location>
        <begin position="72"/>
        <end position="145"/>
    </location>
</feature>
<evidence type="ECO:0000313" key="5">
    <source>
        <dbReference type="Proteomes" id="UP000261540"/>
    </source>
</evidence>
<evidence type="ECO:0000256" key="2">
    <source>
        <dbReference type="SAM" id="MobiDB-lite"/>
    </source>
</evidence>
<dbReference type="InterPro" id="IPR050863">
    <property type="entry name" value="CenT-Element_Derived"/>
</dbReference>
<reference evidence="4" key="2">
    <citation type="submission" date="2025-09" db="UniProtKB">
        <authorList>
            <consortium name="Ensembl"/>
        </authorList>
    </citation>
    <scope>IDENTIFICATION</scope>
</reference>
<dbReference type="Ensembl" id="ENSPKIT00000015484.1">
    <property type="protein sequence ID" value="ENSPKIP00000034568.1"/>
    <property type="gene ID" value="ENSPKIG00000013835.1"/>
</dbReference>
<feature type="region of interest" description="Disordered" evidence="2">
    <location>
        <begin position="446"/>
        <end position="466"/>
    </location>
</feature>
<dbReference type="Proteomes" id="UP000261540">
    <property type="component" value="Unplaced"/>
</dbReference>
<dbReference type="SMART" id="SM00674">
    <property type="entry name" value="CENPB"/>
    <property type="match status" value="1"/>
</dbReference>